<evidence type="ECO:0000256" key="1">
    <source>
        <dbReference type="SAM" id="SignalP"/>
    </source>
</evidence>
<sequence>MLKTVLILVGALIFTDTVFAKNVDELAKDFASPHSRLDRFPIQITNNYRVGPLENGSVLEMALRPHLSLDMGTDWNLVSRSFLPVLYHEKAFPSSDYEFGLGDLVQTFLLTPAKPNSQWSWAAGAAFEAPTATDTFLGAGKWAAGPAVSVAYEEFQYTFGILAHYLWSFAGEEDRSDISLASVQPFYNYRFGDGRAVNLMFESVYNGEQEEWTHPAILSYSHIFSYSQTDEAELGAGFKYLVSGPEEASEWGFRVQFSFIF</sequence>
<organism evidence="2 3">
    <name type="scientific">Bdellovibrio bacteriovorus</name>
    <dbReference type="NCBI Taxonomy" id="959"/>
    <lineage>
        <taxon>Bacteria</taxon>
        <taxon>Pseudomonadati</taxon>
        <taxon>Bdellovibrionota</taxon>
        <taxon>Bdellovibrionia</taxon>
        <taxon>Bdellovibrionales</taxon>
        <taxon>Pseudobdellovibrionaceae</taxon>
        <taxon>Bdellovibrio</taxon>
    </lineage>
</organism>
<accession>A0A162GMW3</accession>
<keyword evidence="1" id="KW-0732">Signal</keyword>
<gene>
    <name evidence="2" type="ORF">AZI87_04610</name>
</gene>
<dbReference type="RefSeq" id="WP_063205223.1">
    <property type="nucleotide sequence ID" value="NZ_LUKD01000001.1"/>
</dbReference>
<dbReference type="Proteomes" id="UP000075799">
    <property type="component" value="Unassembled WGS sequence"/>
</dbReference>
<evidence type="ECO:0008006" key="4">
    <source>
        <dbReference type="Google" id="ProtNLM"/>
    </source>
</evidence>
<evidence type="ECO:0000313" key="3">
    <source>
        <dbReference type="Proteomes" id="UP000075799"/>
    </source>
</evidence>
<feature type="signal peptide" evidence="1">
    <location>
        <begin position="1"/>
        <end position="20"/>
    </location>
</feature>
<dbReference type="AlphaFoldDB" id="A0A162GMW3"/>
<dbReference type="OrthoDB" id="9809066at2"/>
<evidence type="ECO:0000313" key="2">
    <source>
        <dbReference type="EMBL" id="KYG68530.1"/>
    </source>
</evidence>
<feature type="chain" id="PRO_5007834495" description="Transporter" evidence="1">
    <location>
        <begin position="21"/>
        <end position="261"/>
    </location>
</feature>
<name>A0A162GMW3_BDEBC</name>
<comment type="caution">
    <text evidence="2">The sequence shown here is derived from an EMBL/GenBank/DDBJ whole genome shotgun (WGS) entry which is preliminary data.</text>
</comment>
<reference evidence="2 3" key="1">
    <citation type="submission" date="2016-03" db="EMBL/GenBank/DDBJ databases">
        <authorList>
            <person name="Ploux O."/>
        </authorList>
    </citation>
    <scope>NUCLEOTIDE SEQUENCE [LARGE SCALE GENOMIC DNA]</scope>
    <source>
        <strain evidence="2 3">EC13</strain>
    </source>
</reference>
<proteinExistence type="predicted"/>
<dbReference type="EMBL" id="LUKD01000001">
    <property type="protein sequence ID" value="KYG68530.1"/>
    <property type="molecule type" value="Genomic_DNA"/>
</dbReference>
<protein>
    <recommendedName>
        <fullName evidence="4">Transporter</fullName>
    </recommendedName>
</protein>